<dbReference type="Proteomes" id="UP001320420">
    <property type="component" value="Unassembled WGS sequence"/>
</dbReference>
<evidence type="ECO:0000313" key="1">
    <source>
        <dbReference type="EMBL" id="KAK7749365.1"/>
    </source>
</evidence>
<dbReference type="PROSITE" id="PS51257">
    <property type="entry name" value="PROKAR_LIPOPROTEIN"/>
    <property type="match status" value="1"/>
</dbReference>
<keyword evidence="2" id="KW-1185">Reference proteome</keyword>
<protein>
    <submittedName>
        <fullName evidence="1">Uncharacterized protein</fullName>
    </submittedName>
</protein>
<gene>
    <name evidence="1" type="ORF">SLS62_008217</name>
</gene>
<evidence type="ECO:0000313" key="2">
    <source>
        <dbReference type="Proteomes" id="UP001320420"/>
    </source>
</evidence>
<comment type="caution">
    <text evidence="1">The sequence shown here is derived from an EMBL/GenBank/DDBJ whole genome shotgun (WGS) entry which is preliminary data.</text>
</comment>
<dbReference type="PANTHER" id="PTHR16220">
    <property type="entry name" value="WD REPEAT PROTEIN 8-RELATED"/>
    <property type="match status" value="1"/>
</dbReference>
<sequence>MGDPKALKSTTSQSIPSPDGVLVATLSSACITITDAESSDVVRTVRLPPELSGDVTTFLWSGSSRRVLLAVADQIHVFSAAADEPHFHANIQHPSASPATRSMFIRFGAHDNEVCAWSAFGIKLTVFNLATAKALEISNPKFYAPSTAWRGVSFRPPTGTGATATTGHHLAVLTQTAGRDMISLHGPQARELQRAWFPDTIDAQGLEWSPDGRWLVVWESASQGHKVLFYTQDGHLFKDWRGPISPAVNSDLGPGVRLVLFSPDGRRVAIVDDSCFICVINLLSMSEEARLQHPQNVEPRDAVQVSLTTVAEQATYNVRGRR</sequence>
<reference evidence="1 2" key="1">
    <citation type="submission" date="2024-02" db="EMBL/GenBank/DDBJ databases">
        <title>De novo assembly and annotation of 12 fungi associated with fruit tree decline syndrome in Ontario, Canada.</title>
        <authorList>
            <person name="Sulman M."/>
            <person name="Ellouze W."/>
            <person name="Ilyukhin E."/>
        </authorList>
    </citation>
    <scope>NUCLEOTIDE SEQUENCE [LARGE SCALE GENOMIC DNA]</scope>
    <source>
        <strain evidence="1 2">M11/M66-122</strain>
    </source>
</reference>
<dbReference type="GO" id="GO:1990810">
    <property type="term" value="P:microtubule anchoring at mitotic spindle pole body"/>
    <property type="evidence" value="ECO:0007669"/>
    <property type="project" value="TreeGrafter"/>
</dbReference>
<name>A0AAN9UMY3_9PEZI</name>
<organism evidence="1 2">
    <name type="scientific">Diatrype stigma</name>
    <dbReference type="NCBI Taxonomy" id="117547"/>
    <lineage>
        <taxon>Eukaryota</taxon>
        <taxon>Fungi</taxon>
        <taxon>Dikarya</taxon>
        <taxon>Ascomycota</taxon>
        <taxon>Pezizomycotina</taxon>
        <taxon>Sordariomycetes</taxon>
        <taxon>Xylariomycetidae</taxon>
        <taxon>Xylariales</taxon>
        <taxon>Diatrypaceae</taxon>
        <taxon>Diatrype</taxon>
    </lineage>
</organism>
<dbReference type="SUPFAM" id="SSF82171">
    <property type="entry name" value="DPP6 N-terminal domain-like"/>
    <property type="match status" value="1"/>
</dbReference>
<dbReference type="InterPro" id="IPR052778">
    <property type="entry name" value="Centrosome-WD_assoc"/>
</dbReference>
<dbReference type="GO" id="GO:1990811">
    <property type="term" value="C:MWP complex"/>
    <property type="evidence" value="ECO:0007669"/>
    <property type="project" value="TreeGrafter"/>
</dbReference>
<dbReference type="InterPro" id="IPR015943">
    <property type="entry name" value="WD40/YVTN_repeat-like_dom_sf"/>
</dbReference>
<dbReference type="Gene3D" id="2.130.10.10">
    <property type="entry name" value="YVTN repeat-like/Quinoprotein amine dehydrogenase"/>
    <property type="match status" value="1"/>
</dbReference>
<dbReference type="AlphaFoldDB" id="A0AAN9UMY3"/>
<proteinExistence type="predicted"/>
<dbReference type="PANTHER" id="PTHR16220:SF0">
    <property type="entry name" value="WD REPEAT-CONTAINING PROTEIN WRAP73"/>
    <property type="match status" value="1"/>
</dbReference>
<accession>A0AAN9UMY3</accession>
<dbReference type="EMBL" id="JAKJXP020000074">
    <property type="protein sequence ID" value="KAK7749365.1"/>
    <property type="molecule type" value="Genomic_DNA"/>
</dbReference>
<dbReference type="GO" id="GO:0005815">
    <property type="term" value="C:microtubule organizing center"/>
    <property type="evidence" value="ECO:0007669"/>
    <property type="project" value="TreeGrafter"/>
</dbReference>